<proteinExistence type="predicted"/>
<sequence>MAREKLLRLTIMQVKSSKLSDEEFHKHWTGHHAPNASAWLARNGILGYTQYHTSPETRQAVAGLAEYAGATIAPFDAYVEFMVRSVDDLMKATQDPEYPVKMQPDEAYLFEHGKMQITTGWVEAYVEDGKVVNIVDDALSRKFKPQRAPKAQQNRLSEFGHLHHGRQKSPLHFHRLSDASYIDSVAKNAYLERFSFWTRDPHARPPENIVAEMKESALLAVGFAVLARSQKEVRILKLARVKYQLGLNILRRIIQDSQEEKQQDNLAAINKMAMFEMLTHGNDSVSKGWLEHMRGAAAVLQRWTAQNWTKVTDWTGLFHILFMVIVGCLVEKKPVPYHVSALERLFREMVLTSSQKPTARLFGILCKFTNYYSWNKRESVISATERISAAMAISEELEDSKSAFAFDCTASANSSTGELENALESWEGCIWIFHLVCSIMLQGELLRSLDVVGTPVFAAGQAHLVSAYKLRRHLSESKLKHTAKVLRKSLLQLPPYLTGRKQQPGVFILIGSLQALANSEENSSQSQKWVHDLLAELYQKV</sequence>
<comment type="caution">
    <text evidence="1">The sequence shown here is derived from an EMBL/GenBank/DDBJ whole genome shotgun (WGS) entry which is preliminary data.</text>
</comment>
<organism evidence="1 2">
    <name type="scientific">Zarea fungicola</name>
    <dbReference type="NCBI Taxonomy" id="93591"/>
    <lineage>
        <taxon>Eukaryota</taxon>
        <taxon>Fungi</taxon>
        <taxon>Dikarya</taxon>
        <taxon>Ascomycota</taxon>
        <taxon>Pezizomycotina</taxon>
        <taxon>Sordariomycetes</taxon>
        <taxon>Hypocreomycetidae</taxon>
        <taxon>Hypocreales</taxon>
        <taxon>Cordycipitaceae</taxon>
        <taxon>Zarea</taxon>
    </lineage>
</organism>
<evidence type="ECO:0000313" key="1">
    <source>
        <dbReference type="EMBL" id="KAJ2981009.1"/>
    </source>
</evidence>
<dbReference type="Proteomes" id="UP001143910">
    <property type="component" value="Unassembled WGS sequence"/>
</dbReference>
<protein>
    <submittedName>
        <fullName evidence="1">Uncharacterized protein</fullName>
    </submittedName>
</protein>
<keyword evidence="2" id="KW-1185">Reference proteome</keyword>
<accession>A0ACC1NRH8</accession>
<reference evidence="1" key="1">
    <citation type="submission" date="2022-08" db="EMBL/GenBank/DDBJ databases">
        <title>Genome Sequence of Lecanicillium fungicola.</title>
        <authorList>
            <person name="Buettner E."/>
        </authorList>
    </citation>
    <scope>NUCLEOTIDE SEQUENCE</scope>
    <source>
        <strain evidence="1">Babe33</strain>
    </source>
</reference>
<dbReference type="EMBL" id="JANJQO010000158">
    <property type="protein sequence ID" value="KAJ2981009.1"/>
    <property type="molecule type" value="Genomic_DNA"/>
</dbReference>
<gene>
    <name evidence="1" type="ORF">NQ176_g2292</name>
</gene>
<evidence type="ECO:0000313" key="2">
    <source>
        <dbReference type="Proteomes" id="UP001143910"/>
    </source>
</evidence>
<name>A0ACC1NRH8_9HYPO</name>